<keyword evidence="2" id="KW-1015">Disulfide bond</keyword>
<gene>
    <name evidence="5" type="ORF">A6R68_20517</name>
</gene>
<dbReference type="EMBL" id="LZPO01017283">
    <property type="protein sequence ID" value="OBS81298.1"/>
    <property type="molecule type" value="Genomic_DNA"/>
</dbReference>
<dbReference type="GO" id="GO:0030246">
    <property type="term" value="F:carbohydrate binding"/>
    <property type="evidence" value="ECO:0007669"/>
    <property type="project" value="UniProtKB-KW"/>
</dbReference>
<comment type="caution">
    <text evidence="5">The sequence shown here is derived from an EMBL/GenBank/DDBJ whole genome shotgun (WGS) entry which is preliminary data.</text>
</comment>
<dbReference type="Pfam" id="PF00059">
    <property type="entry name" value="Lectin_C"/>
    <property type="match status" value="1"/>
</dbReference>
<dbReference type="SUPFAM" id="SSF56436">
    <property type="entry name" value="C-type lectin-like"/>
    <property type="match status" value="1"/>
</dbReference>
<dbReference type="PANTHER" id="PTHR46746:SF9">
    <property type="entry name" value="CD209 ANTIGEN-LIKE PROTEIN C-LIKE"/>
    <property type="match status" value="1"/>
</dbReference>
<keyword evidence="3" id="KW-0472">Membrane</keyword>
<dbReference type="SMART" id="SM00034">
    <property type="entry name" value="CLECT"/>
    <property type="match status" value="1"/>
</dbReference>
<organism evidence="5 6">
    <name type="scientific">Neotoma lepida</name>
    <name type="common">Desert woodrat</name>
    <dbReference type="NCBI Taxonomy" id="56216"/>
    <lineage>
        <taxon>Eukaryota</taxon>
        <taxon>Metazoa</taxon>
        <taxon>Chordata</taxon>
        <taxon>Craniata</taxon>
        <taxon>Vertebrata</taxon>
        <taxon>Euteleostomi</taxon>
        <taxon>Mammalia</taxon>
        <taxon>Eutheria</taxon>
        <taxon>Euarchontoglires</taxon>
        <taxon>Glires</taxon>
        <taxon>Rodentia</taxon>
        <taxon>Myomorpha</taxon>
        <taxon>Muroidea</taxon>
        <taxon>Cricetidae</taxon>
        <taxon>Neotominae</taxon>
        <taxon>Neotoma</taxon>
    </lineage>
</organism>
<dbReference type="PANTHER" id="PTHR46746">
    <property type="entry name" value="KILLER CELL LECTIN-LIKE RECEPTOR SUBFAMILY F MEMBER 2"/>
    <property type="match status" value="1"/>
</dbReference>
<keyword evidence="3" id="KW-0812">Transmembrane</keyword>
<dbReference type="Proteomes" id="UP000092124">
    <property type="component" value="Unassembled WGS sequence"/>
</dbReference>
<evidence type="ECO:0000313" key="5">
    <source>
        <dbReference type="EMBL" id="OBS81298.1"/>
    </source>
</evidence>
<dbReference type="OrthoDB" id="418245at2759"/>
<feature type="domain" description="C-type lectin" evidence="4">
    <location>
        <begin position="89"/>
        <end position="201"/>
    </location>
</feature>
<dbReference type="PROSITE" id="PS50041">
    <property type="entry name" value="C_TYPE_LECTIN_2"/>
    <property type="match status" value="1"/>
</dbReference>
<dbReference type="InterPro" id="IPR016187">
    <property type="entry name" value="CTDL_fold"/>
</dbReference>
<dbReference type="InterPro" id="IPR016186">
    <property type="entry name" value="C-type_lectin-like/link_sf"/>
</dbReference>
<dbReference type="InterPro" id="IPR051379">
    <property type="entry name" value="C-type_Lectin_Receptor_IMM"/>
</dbReference>
<reference evidence="5 6" key="1">
    <citation type="submission" date="2016-06" db="EMBL/GenBank/DDBJ databases">
        <title>The Draft Genome Sequence and Annotation of the Desert Woodrat Neotoma lepida.</title>
        <authorList>
            <person name="Campbell M."/>
            <person name="Oakeson K.F."/>
            <person name="Yandell M."/>
            <person name="Halpert J.R."/>
            <person name="Dearing D."/>
        </authorList>
    </citation>
    <scope>NUCLEOTIDE SEQUENCE [LARGE SCALE GENOMIC DNA]</scope>
    <source>
        <strain evidence="5">417</strain>
        <tissue evidence="5">Liver</tissue>
    </source>
</reference>
<proteinExistence type="predicted"/>
<dbReference type="InterPro" id="IPR001304">
    <property type="entry name" value="C-type_lectin-like"/>
</dbReference>
<keyword evidence="1" id="KW-0430">Lectin</keyword>
<keyword evidence="3" id="KW-1133">Transmembrane helix</keyword>
<dbReference type="Gene3D" id="3.10.100.10">
    <property type="entry name" value="Mannose-Binding Protein A, subunit A"/>
    <property type="match status" value="1"/>
</dbReference>
<dbReference type="InterPro" id="IPR033989">
    <property type="entry name" value="CD209-like_CTLD"/>
</dbReference>
<evidence type="ECO:0000256" key="2">
    <source>
        <dbReference type="ARBA" id="ARBA00023157"/>
    </source>
</evidence>
<dbReference type="AlphaFoldDB" id="A0A1A6HS57"/>
<accession>A0A1A6HS57</accession>
<evidence type="ECO:0000256" key="3">
    <source>
        <dbReference type="SAM" id="Phobius"/>
    </source>
</evidence>
<evidence type="ECO:0000313" key="6">
    <source>
        <dbReference type="Proteomes" id="UP000092124"/>
    </source>
</evidence>
<feature type="non-terminal residue" evidence="5">
    <location>
        <position position="208"/>
    </location>
</feature>
<feature type="transmembrane region" description="Helical" evidence="3">
    <location>
        <begin position="26"/>
        <end position="46"/>
    </location>
</feature>
<dbReference type="CDD" id="cd03590">
    <property type="entry name" value="CLECT_DC-SIGN_like"/>
    <property type="match status" value="1"/>
</dbReference>
<evidence type="ECO:0000256" key="1">
    <source>
        <dbReference type="ARBA" id="ARBA00022734"/>
    </source>
</evidence>
<protein>
    <recommendedName>
        <fullName evidence="4">C-type lectin domain-containing protein</fullName>
    </recommendedName>
</protein>
<keyword evidence="6" id="KW-1185">Reference proteome</keyword>
<name>A0A1A6HS57_NEOLE</name>
<sequence>MTMGDSKEEREKHLCSLGCQDYHRSITTLQLISLVLLAALLVAVLAKGSDVPSSQEQEQEKQHIHQELDQLKSGLDHLCRPCPWDWTLFQGNCYFFSTFKQTWKESVTACKEVGAQLVVIKSDEEQSFLQQTSTKKGYMWMGLSDLKQEGKWLWVDGSPLKWSQYWSPGEPNNIGDEDCADFSDNGWNDNLCFTEKFWICKKPASPCS</sequence>
<evidence type="ECO:0000259" key="4">
    <source>
        <dbReference type="PROSITE" id="PS50041"/>
    </source>
</evidence>
<dbReference type="STRING" id="56216.A0A1A6HS57"/>